<organism evidence="9 10">
    <name type="scientific">Halorhodospira halophila (strain DSM 244 / SL1)</name>
    <name type="common">Ectothiorhodospira halophila (strain DSM 244 / SL1)</name>
    <dbReference type="NCBI Taxonomy" id="349124"/>
    <lineage>
        <taxon>Bacteria</taxon>
        <taxon>Pseudomonadati</taxon>
        <taxon>Pseudomonadota</taxon>
        <taxon>Gammaproteobacteria</taxon>
        <taxon>Chromatiales</taxon>
        <taxon>Ectothiorhodospiraceae</taxon>
        <taxon>Halorhodospira</taxon>
    </lineage>
</organism>
<dbReference type="PRINTS" id="PR00420">
    <property type="entry name" value="RNGMNOXGNASE"/>
</dbReference>
<evidence type="ECO:0000256" key="5">
    <source>
        <dbReference type="ARBA" id="ARBA00022827"/>
    </source>
</evidence>
<dbReference type="KEGG" id="hha:Hhal_1186"/>
<evidence type="ECO:0000313" key="9">
    <source>
        <dbReference type="EMBL" id="ABM61961.1"/>
    </source>
</evidence>
<evidence type="ECO:0000256" key="1">
    <source>
        <dbReference type="ARBA" id="ARBA00001974"/>
    </source>
</evidence>
<evidence type="ECO:0000256" key="2">
    <source>
        <dbReference type="ARBA" id="ARBA00004749"/>
    </source>
</evidence>
<comment type="cofactor">
    <cofactor evidence="1">
        <name>FAD</name>
        <dbReference type="ChEBI" id="CHEBI:57692"/>
    </cofactor>
</comment>
<dbReference type="GO" id="GO:0071949">
    <property type="term" value="F:FAD binding"/>
    <property type="evidence" value="ECO:0007669"/>
    <property type="project" value="InterPro"/>
</dbReference>
<proteinExistence type="inferred from homology"/>
<dbReference type="HOGENOM" id="CLU_009665_8_1_6"/>
<protein>
    <submittedName>
        <fullName evidence="9">2-octaprenyl-3-methyl-6-methoxy-1,4-benzoquinol hydroxylase</fullName>
        <ecNumber evidence="9">1.14.13.-</ecNumber>
    </submittedName>
</protein>
<dbReference type="PANTHER" id="PTHR43876:SF8">
    <property type="entry name" value="2-OCTAPRENYL-6-METHOXYPHENOL HYDROXYLASE"/>
    <property type="match status" value="1"/>
</dbReference>
<dbReference type="GO" id="GO:0006744">
    <property type="term" value="P:ubiquinone biosynthetic process"/>
    <property type="evidence" value="ECO:0007669"/>
    <property type="project" value="UniProtKB-UniPathway"/>
</dbReference>
<keyword evidence="6 9" id="KW-0560">Oxidoreductase</keyword>
<evidence type="ECO:0000256" key="4">
    <source>
        <dbReference type="ARBA" id="ARBA00022630"/>
    </source>
</evidence>
<evidence type="ECO:0000259" key="8">
    <source>
        <dbReference type="Pfam" id="PF01494"/>
    </source>
</evidence>
<dbReference type="NCBIfam" id="NF004356">
    <property type="entry name" value="PRK05732.1"/>
    <property type="match status" value="1"/>
</dbReference>
<evidence type="ECO:0000256" key="3">
    <source>
        <dbReference type="ARBA" id="ARBA00005349"/>
    </source>
</evidence>
<reference evidence="10" key="1">
    <citation type="submission" date="2006-12" db="EMBL/GenBank/DDBJ databases">
        <title>Complete sequence of Halorhodospira halophila SL1.</title>
        <authorList>
            <consortium name="US DOE Joint Genome Institute"/>
            <person name="Copeland A."/>
            <person name="Lucas S."/>
            <person name="Lapidus A."/>
            <person name="Barry K."/>
            <person name="Detter J.C."/>
            <person name="Glavina del Rio T."/>
            <person name="Hammon N."/>
            <person name="Israni S."/>
            <person name="Dalin E."/>
            <person name="Tice H."/>
            <person name="Pitluck S."/>
            <person name="Saunders E."/>
            <person name="Brettin T."/>
            <person name="Bruce D."/>
            <person name="Han C."/>
            <person name="Tapia R."/>
            <person name="Schmutz J."/>
            <person name="Larimer F."/>
            <person name="Land M."/>
            <person name="Hauser L."/>
            <person name="Kyrpides N."/>
            <person name="Mikhailova N."/>
            <person name="Hoff W."/>
            <person name="Richardson P."/>
        </authorList>
    </citation>
    <scope>NUCLEOTIDE SEQUENCE [LARGE SCALE GENOMIC DNA]</scope>
    <source>
        <strain evidence="10">DSM 244 / SL1</strain>
    </source>
</reference>
<dbReference type="Proteomes" id="UP000000647">
    <property type="component" value="Chromosome"/>
</dbReference>
<keyword evidence="5" id="KW-0274">FAD</keyword>
<evidence type="ECO:0000313" key="10">
    <source>
        <dbReference type="Proteomes" id="UP000000647"/>
    </source>
</evidence>
<dbReference type="GO" id="GO:0008681">
    <property type="term" value="F:2-octaprenyl-6-methoxyphenol hydroxylase activity"/>
    <property type="evidence" value="ECO:0007669"/>
    <property type="project" value="TreeGrafter"/>
</dbReference>
<name>A1WW99_HALHL</name>
<comment type="pathway">
    <text evidence="2">Cofactor biosynthesis; ubiquinone biosynthesis.</text>
</comment>
<dbReference type="InterPro" id="IPR010971">
    <property type="entry name" value="UbiH/COQ6"/>
</dbReference>
<dbReference type="STRING" id="349124.Hhal_1186"/>
<dbReference type="SUPFAM" id="SSF51905">
    <property type="entry name" value="FAD/NAD(P)-binding domain"/>
    <property type="match status" value="1"/>
</dbReference>
<dbReference type="EC" id="1.14.13.-" evidence="9"/>
<dbReference type="RefSeq" id="WP_011813984.1">
    <property type="nucleotide sequence ID" value="NC_008789.1"/>
</dbReference>
<dbReference type="InterPro" id="IPR036188">
    <property type="entry name" value="FAD/NAD-bd_sf"/>
</dbReference>
<dbReference type="NCBIfam" id="TIGR01988">
    <property type="entry name" value="Ubi-OHases"/>
    <property type="match status" value="1"/>
</dbReference>
<keyword evidence="4" id="KW-0285">Flavoprotein</keyword>
<dbReference type="InterPro" id="IPR002938">
    <property type="entry name" value="FAD-bd"/>
</dbReference>
<comment type="similarity">
    <text evidence="3">Belongs to the UbiH/COQ6 family.</text>
</comment>
<keyword evidence="7" id="KW-0503">Monooxygenase</keyword>
<evidence type="ECO:0000256" key="6">
    <source>
        <dbReference type="ARBA" id="ARBA00023002"/>
    </source>
</evidence>
<keyword evidence="10" id="KW-1185">Reference proteome</keyword>
<gene>
    <name evidence="9" type="ordered locus">Hhal_1186</name>
</gene>
<dbReference type="InterPro" id="IPR051205">
    <property type="entry name" value="UbiH/COQ6_monooxygenase"/>
</dbReference>
<accession>A1WW99</accession>
<dbReference type="Pfam" id="PF01494">
    <property type="entry name" value="FAD_binding_3"/>
    <property type="match status" value="1"/>
</dbReference>
<reference evidence="9 10" key="2">
    <citation type="journal article" date="2013" name="Stand. Genomic Sci.">
        <title>Complete genome sequence of Halorhodospira halophila SL1.</title>
        <authorList>
            <person name="Challacombe J.F."/>
            <person name="Majid S."/>
            <person name="Deole R."/>
            <person name="Brettin T.S."/>
            <person name="Bruce D."/>
            <person name="Delano S.F."/>
            <person name="Detter J.C."/>
            <person name="Gleasner C.D."/>
            <person name="Han C.S."/>
            <person name="Misra M."/>
            <person name="Reitenga K.G."/>
            <person name="Mikhailova N."/>
            <person name="Woyke T."/>
            <person name="Pitluck S."/>
            <person name="Nolan M."/>
            <person name="Land M.L."/>
            <person name="Saunders E."/>
            <person name="Tapia R."/>
            <person name="Lapidus A."/>
            <person name="Ivanova N."/>
            <person name="Hoff W.D."/>
        </authorList>
    </citation>
    <scope>NUCLEOTIDE SEQUENCE [LARGE SCALE GENOMIC DNA]</scope>
    <source>
        <strain evidence="10">DSM 244 / SL1</strain>
    </source>
</reference>
<dbReference type="PANTHER" id="PTHR43876">
    <property type="entry name" value="UBIQUINONE BIOSYNTHESIS MONOOXYGENASE COQ6, MITOCHONDRIAL"/>
    <property type="match status" value="1"/>
</dbReference>
<dbReference type="AlphaFoldDB" id="A1WW99"/>
<evidence type="ECO:0000256" key="7">
    <source>
        <dbReference type="ARBA" id="ARBA00023033"/>
    </source>
</evidence>
<dbReference type="Gene3D" id="3.50.50.60">
    <property type="entry name" value="FAD/NAD(P)-binding domain"/>
    <property type="match status" value="2"/>
</dbReference>
<dbReference type="EMBL" id="CP000544">
    <property type="protein sequence ID" value="ABM61961.1"/>
    <property type="molecule type" value="Genomic_DNA"/>
</dbReference>
<dbReference type="UniPathway" id="UPA00232"/>
<sequence length="413" mass="44274">MDTEPYEIIIAGGGLVGGALACGLARAGLRVAVIEAVPAEHSGQPSFDERHTALAPSSRYVLDAWGLWRPVRPGLTPIRHIHVSEQGGWGFVHFDAEEEGVDALGWLLANREMGATLAQRLAADERITLISPAQVQTVEQGSDQVRVTTSGGDGEQRLRGRLLVAADGAHSRTRTLTELPVRSRDYHQSAVITTLTPTCHHQGWAFERFTREGPLALLPIAEGRCALVWSLPPERAEAYRSGNETAFLAALQQAFGYRLGPFRDCGPRSIYPLVERHTPSPYTGRVLLLGNAAHTLHPVAGQGLNLALRDAATLAELVATSHAGGGDPGAEPLLKAYVRRRSEDLWRTRLFTNSLVGGFASAHPLLRLARSGALATLQRCPPIRRALLCTGAGRVGPLATAACRPPDSGESAQ</sequence>
<dbReference type="eggNOG" id="COG0654">
    <property type="taxonomic scope" value="Bacteria"/>
</dbReference>
<feature type="domain" description="FAD-binding" evidence="8">
    <location>
        <begin position="7"/>
        <end position="347"/>
    </location>
</feature>